<comment type="caution">
    <text evidence="4">The sequence shown here is derived from an EMBL/GenBank/DDBJ whole genome shotgun (WGS) entry which is preliminary data.</text>
</comment>
<dbReference type="GO" id="GO:0016989">
    <property type="term" value="F:sigma factor antagonist activity"/>
    <property type="evidence" value="ECO:0007669"/>
    <property type="project" value="TreeGrafter"/>
</dbReference>
<dbReference type="PANTHER" id="PTHR30273">
    <property type="entry name" value="PERIPLASMIC SIGNAL SENSOR AND SIGMA FACTOR ACTIVATOR FECR-RELATED"/>
    <property type="match status" value="1"/>
</dbReference>
<dbReference type="EMBL" id="SGXA01000001">
    <property type="protein sequence ID" value="RZS74278.1"/>
    <property type="molecule type" value="Genomic_DNA"/>
</dbReference>
<keyword evidence="5" id="KW-1185">Reference proteome</keyword>
<dbReference type="Gene3D" id="2.60.120.1440">
    <property type="match status" value="1"/>
</dbReference>
<gene>
    <name evidence="4" type="ORF">EV199_0122</name>
</gene>
<evidence type="ECO:0000259" key="3">
    <source>
        <dbReference type="Pfam" id="PF16344"/>
    </source>
</evidence>
<feature type="domain" description="FecR protein" evidence="2">
    <location>
        <begin position="183"/>
        <end position="290"/>
    </location>
</feature>
<evidence type="ECO:0000313" key="5">
    <source>
        <dbReference type="Proteomes" id="UP000293874"/>
    </source>
</evidence>
<dbReference type="Proteomes" id="UP000293874">
    <property type="component" value="Unassembled WGS sequence"/>
</dbReference>
<reference evidence="4 5" key="1">
    <citation type="submission" date="2019-02" db="EMBL/GenBank/DDBJ databases">
        <title>Genomic Encyclopedia of Type Strains, Phase IV (KMG-IV): sequencing the most valuable type-strain genomes for metagenomic binning, comparative biology and taxonomic classification.</title>
        <authorList>
            <person name="Goeker M."/>
        </authorList>
    </citation>
    <scope>NUCLEOTIDE SEQUENCE [LARGE SCALE GENOMIC DNA]</scope>
    <source>
        <strain evidence="4 5">DSM 18116</strain>
    </source>
</reference>
<dbReference type="Pfam" id="PF16344">
    <property type="entry name" value="FecR_C"/>
    <property type="match status" value="1"/>
</dbReference>
<evidence type="ECO:0000313" key="4">
    <source>
        <dbReference type="EMBL" id="RZS74278.1"/>
    </source>
</evidence>
<proteinExistence type="predicted"/>
<evidence type="ECO:0000256" key="1">
    <source>
        <dbReference type="SAM" id="Phobius"/>
    </source>
</evidence>
<keyword evidence="1" id="KW-0472">Membrane</keyword>
<dbReference type="AlphaFoldDB" id="A0A4Q7N2S3"/>
<dbReference type="InterPro" id="IPR032508">
    <property type="entry name" value="FecR_C"/>
</dbReference>
<feature type="domain" description="Protein FecR C-terminal" evidence="3">
    <location>
        <begin position="333"/>
        <end position="399"/>
    </location>
</feature>
<evidence type="ECO:0000259" key="2">
    <source>
        <dbReference type="Pfam" id="PF04773"/>
    </source>
</evidence>
<keyword evidence="1" id="KW-0812">Transmembrane</keyword>
<keyword evidence="1" id="KW-1133">Transmembrane helix</keyword>
<dbReference type="InterPro" id="IPR012373">
    <property type="entry name" value="Ferrdict_sens_TM"/>
</dbReference>
<accession>A0A4Q7N2S3</accession>
<name>A0A4Q7N2S3_9BACT</name>
<dbReference type="OrthoDB" id="649653at2"/>
<protein>
    <submittedName>
        <fullName evidence="4">FecR family protein</fullName>
    </submittedName>
</protein>
<feature type="transmembrane region" description="Helical" evidence="1">
    <location>
        <begin position="82"/>
        <end position="102"/>
    </location>
</feature>
<sequence>MMKNFEQLFEGWMAGTLSKEEVNVFLDRLEQTSAYPNLIDAALDNSEHKGLGNVELMEKLYSRILVSKDTVQAPVRKLFPAAVKWAAAILVFIGAATAWWMIRGHEDTAVPVVTVNGADQLLPGGDRAILLLSNGEKLILDSVANGQLAKQEGALIYKSEEGQLDYKQQASTGGVSEKIAYNTLFTPKGGQYKLTLPDGTKVWLNAGSSIRYPTVFDHTERKVDITGEVYFEVAKVLSEKGNRKKPFKVVVNDLSANRDMEIEVLGTHFNVNAYANEPAIRTTLFEGSVRLKKDKDKYLLQPGQQAQFNTNGENKIMSEINAEEVLAWKNGLFVFDHTDLQTVMRQLERWYDVQVEYRGAVPDMKFGGEIPRNARLQEVLNTLQKSKLRFITEGRKIIVIP</sequence>
<dbReference type="PANTHER" id="PTHR30273:SF2">
    <property type="entry name" value="PROTEIN FECR"/>
    <property type="match status" value="1"/>
</dbReference>
<dbReference type="Gene3D" id="3.55.50.30">
    <property type="match status" value="1"/>
</dbReference>
<organism evidence="4 5">
    <name type="scientific">Pseudobacter ginsenosidimutans</name>
    <dbReference type="NCBI Taxonomy" id="661488"/>
    <lineage>
        <taxon>Bacteria</taxon>
        <taxon>Pseudomonadati</taxon>
        <taxon>Bacteroidota</taxon>
        <taxon>Chitinophagia</taxon>
        <taxon>Chitinophagales</taxon>
        <taxon>Chitinophagaceae</taxon>
        <taxon>Pseudobacter</taxon>
    </lineage>
</organism>
<dbReference type="RefSeq" id="WP_130538752.1">
    <property type="nucleotide sequence ID" value="NZ_CP042431.1"/>
</dbReference>
<dbReference type="InterPro" id="IPR006860">
    <property type="entry name" value="FecR"/>
</dbReference>
<dbReference type="Pfam" id="PF04773">
    <property type="entry name" value="FecR"/>
    <property type="match status" value="1"/>
</dbReference>